<dbReference type="EMBL" id="NVYO01000001">
    <property type="protein sequence ID" value="PBQ24729.1"/>
    <property type="molecule type" value="Genomic_DNA"/>
</dbReference>
<dbReference type="InterPro" id="IPR023393">
    <property type="entry name" value="START-like_dom_sf"/>
</dbReference>
<dbReference type="SUPFAM" id="SSF55961">
    <property type="entry name" value="Bet v1-like"/>
    <property type="match status" value="1"/>
</dbReference>
<dbReference type="RefSeq" id="WP_011668883.1">
    <property type="nucleotide sequence ID" value="NZ_BBOW01000095.1"/>
</dbReference>
<dbReference type="AlphaFoldDB" id="A0A2A3U1B9"/>
<reference evidence="1 2" key="1">
    <citation type="submission" date="2017-09" db="EMBL/GenBank/DDBJ databases">
        <title>Genome sequence of Lactobacillus brevis D7.</title>
        <authorList>
            <person name="Kwon M.-S."/>
            <person name="Lim S.K."/>
            <person name="Choi H.-J."/>
        </authorList>
    </citation>
    <scope>NUCLEOTIDE SEQUENCE [LARGE SCALE GENOMIC DNA]</scope>
    <source>
        <strain evidence="1 2">D7</strain>
    </source>
</reference>
<evidence type="ECO:0000313" key="1">
    <source>
        <dbReference type="EMBL" id="PBQ24729.1"/>
    </source>
</evidence>
<accession>A0A2A3U1B9</accession>
<sequence length="168" mass="18898">MKTINWPSMFLPGTTDNFVSNEKIVTGVTVEQLWEKLVDSSQWENYYDNADHIELLDHAGSRLAFGDRFNFHTFGFPINAQVMELVAPTDGVARISWHGWQKDAADANNDLDVYHAFLIEALAGKRVRVLTQESQIGQPAADMAKQTPNPMLNGHQDWLDGLVRAATR</sequence>
<dbReference type="OMA" id="GWNEAKG"/>
<gene>
    <name evidence="1" type="ORF">CNR29_12140</name>
</gene>
<dbReference type="GeneID" id="56993990"/>
<dbReference type="Gene3D" id="3.30.530.20">
    <property type="match status" value="1"/>
</dbReference>
<evidence type="ECO:0000313" key="2">
    <source>
        <dbReference type="Proteomes" id="UP000217918"/>
    </source>
</evidence>
<protein>
    <submittedName>
        <fullName evidence="1">Polyketide cyclase</fullName>
    </submittedName>
</protein>
<proteinExistence type="predicted"/>
<dbReference type="Proteomes" id="UP000217918">
    <property type="component" value="Unassembled WGS sequence"/>
</dbReference>
<name>A0A2A3U1B9_LEVBR</name>
<comment type="caution">
    <text evidence="1">The sequence shown here is derived from an EMBL/GenBank/DDBJ whole genome shotgun (WGS) entry which is preliminary data.</text>
</comment>
<organism evidence="1 2">
    <name type="scientific">Levilactobacillus brevis</name>
    <name type="common">Lactobacillus brevis</name>
    <dbReference type="NCBI Taxonomy" id="1580"/>
    <lineage>
        <taxon>Bacteria</taxon>
        <taxon>Bacillati</taxon>
        <taxon>Bacillota</taxon>
        <taxon>Bacilli</taxon>
        <taxon>Lactobacillales</taxon>
        <taxon>Lactobacillaceae</taxon>
        <taxon>Levilactobacillus</taxon>
    </lineage>
</organism>